<feature type="binding site" evidence="5">
    <location>
        <begin position="202"/>
        <end position="203"/>
    </location>
    <ligand>
        <name>NAD(+)</name>
        <dbReference type="ChEBI" id="CHEBI:57540"/>
    </ligand>
</feature>
<dbReference type="InterPro" id="IPR036291">
    <property type="entry name" value="NAD(P)-bd_dom_sf"/>
</dbReference>
<dbReference type="GO" id="GO:0008863">
    <property type="term" value="F:formate dehydrogenase (NAD+) activity"/>
    <property type="evidence" value="ECO:0007669"/>
    <property type="project" value="UniProtKB-UniRule"/>
</dbReference>
<feature type="binding site" evidence="5">
    <location>
        <position position="123"/>
    </location>
    <ligand>
        <name>substrate</name>
    </ligand>
</feature>
<keyword evidence="5" id="KW-0963">Cytoplasm</keyword>
<dbReference type="InterPro" id="IPR006139">
    <property type="entry name" value="D-isomer_2_OHA_DH_cat_dom"/>
</dbReference>
<comment type="catalytic activity">
    <reaction evidence="1 5">
        <text>formate + NAD(+) = CO2 + NADH</text>
        <dbReference type="Rhea" id="RHEA:15985"/>
        <dbReference type="ChEBI" id="CHEBI:15740"/>
        <dbReference type="ChEBI" id="CHEBI:16526"/>
        <dbReference type="ChEBI" id="CHEBI:57540"/>
        <dbReference type="ChEBI" id="CHEBI:57945"/>
        <dbReference type="EC" id="1.17.1.9"/>
    </reaction>
</comment>
<dbReference type="CDD" id="cd05302">
    <property type="entry name" value="FDH"/>
    <property type="match status" value="1"/>
</dbReference>
<feature type="binding site" evidence="5">
    <location>
        <position position="147"/>
    </location>
    <ligand>
        <name>substrate</name>
    </ligand>
</feature>
<reference evidence="8 9" key="1">
    <citation type="submission" date="2019-09" db="EMBL/GenBank/DDBJ databases">
        <title>YIM 132548 draft genome.</title>
        <authorList>
            <person name="Jiang L."/>
        </authorList>
    </citation>
    <scope>NUCLEOTIDE SEQUENCE [LARGE SCALE GENOMIC DNA]</scope>
    <source>
        <strain evidence="8 9">YIM 132548</strain>
    </source>
</reference>
<evidence type="ECO:0000313" key="9">
    <source>
        <dbReference type="Proteomes" id="UP000441523"/>
    </source>
</evidence>
<comment type="function">
    <text evidence="5">Catalyzes the NAD(+)-dependent oxidation of formate to carbon dioxide. Formate oxidation is the final step in the methanol oxidation pathway in methylotrophic microorganisms. Has a role in the detoxification of exogenous formate in non-methylotrophic organisms.</text>
</comment>
<dbReference type="SUPFAM" id="SSF52283">
    <property type="entry name" value="Formate/glycerate dehydrogenase catalytic domain-like"/>
    <property type="match status" value="1"/>
</dbReference>
<feature type="domain" description="D-isomer specific 2-hydroxyacid dehydrogenase NAD-binding" evidence="7">
    <location>
        <begin position="156"/>
        <end position="335"/>
    </location>
</feature>
<evidence type="ECO:0000313" key="8">
    <source>
        <dbReference type="EMBL" id="KAB1069481.1"/>
    </source>
</evidence>
<feature type="site" description="Important for catalytic activity" evidence="5">
    <location>
        <position position="333"/>
    </location>
</feature>
<evidence type="ECO:0000256" key="4">
    <source>
        <dbReference type="ARBA" id="ARBA00023027"/>
    </source>
</evidence>
<dbReference type="Pfam" id="PF02826">
    <property type="entry name" value="2-Hacid_dh_C"/>
    <property type="match status" value="1"/>
</dbReference>
<dbReference type="InterPro" id="IPR029752">
    <property type="entry name" value="D-isomer_DH_CS1"/>
</dbReference>
<evidence type="ECO:0000256" key="3">
    <source>
        <dbReference type="ARBA" id="ARBA00023002"/>
    </source>
</evidence>
<evidence type="ECO:0000259" key="7">
    <source>
        <dbReference type="Pfam" id="PF02826"/>
    </source>
</evidence>
<dbReference type="PROSITE" id="PS00065">
    <property type="entry name" value="D_2_HYDROXYACID_DH_1"/>
    <property type="match status" value="1"/>
</dbReference>
<dbReference type="NCBIfam" id="NF005750">
    <property type="entry name" value="PRK07574.1"/>
    <property type="match status" value="1"/>
</dbReference>
<keyword evidence="9" id="KW-1185">Reference proteome</keyword>
<dbReference type="PANTHER" id="PTHR42938">
    <property type="entry name" value="FORMATE DEHYDROGENASE 1"/>
    <property type="match status" value="1"/>
</dbReference>
<dbReference type="RefSeq" id="WP_150966645.1">
    <property type="nucleotide sequence ID" value="NZ_VZZJ01000039.1"/>
</dbReference>
<evidence type="ECO:0000256" key="2">
    <source>
        <dbReference type="ARBA" id="ARBA00013128"/>
    </source>
</evidence>
<dbReference type="PANTHER" id="PTHR42938:SF9">
    <property type="entry name" value="FORMATE DEHYDROGENASE 1"/>
    <property type="match status" value="1"/>
</dbReference>
<dbReference type="GO" id="GO:0016616">
    <property type="term" value="F:oxidoreductase activity, acting on the CH-OH group of donors, NAD or NADP as acceptor"/>
    <property type="evidence" value="ECO:0007669"/>
    <property type="project" value="InterPro"/>
</dbReference>
<feature type="binding site" evidence="5">
    <location>
        <position position="148"/>
    </location>
    <ligand>
        <name>NAD(+)</name>
        <dbReference type="ChEBI" id="CHEBI:57540"/>
    </ligand>
</feature>
<keyword evidence="3 5" id="KW-0560">Oxidoreductase</keyword>
<dbReference type="SUPFAM" id="SSF51735">
    <property type="entry name" value="NAD(P)-binding Rossmann-fold domains"/>
    <property type="match status" value="1"/>
</dbReference>
<comment type="subcellular location">
    <subcellularLocation>
        <location evidence="5">Cytoplasm</location>
    </subcellularLocation>
</comment>
<keyword evidence="4 5" id="KW-0520">NAD</keyword>
<name>A0A6N6MKR5_9HYPH</name>
<evidence type="ECO:0000259" key="6">
    <source>
        <dbReference type="Pfam" id="PF00389"/>
    </source>
</evidence>
<dbReference type="InterPro" id="IPR033689">
    <property type="entry name" value="FDH_NAD-dep"/>
</dbReference>
<dbReference type="Proteomes" id="UP000441523">
    <property type="component" value="Unassembled WGS sequence"/>
</dbReference>
<dbReference type="EC" id="1.17.1.9" evidence="2 5"/>
<comment type="caution">
    <text evidence="8">The sequence shown here is derived from an EMBL/GenBank/DDBJ whole genome shotgun (WGS) entry which is preliminary data.</text>
</comment>
<dbReference type="GO" id="GO:0005737">
    <property type="term" value="C:cytoplasm"/>
    <property type="evidence" value="ECO:0007669"/>
    <property type="project" value="UniProtKB-SubCell"/>
</dbReference>
<feature type="binding site" evidence="5">
    <location>
        <begin position="257"/>
        <end position="261"/>
    </location>
    <ligand>
        <name>NAD(+)</name>
        <dbReference type="ChEBI" id="CHEBI:57540"/>
    </ligand>
</feature>
<gene>
    <name evidence="8" type="ORF">F6X51_25320</name>
</gene>
<comment type="similarity">
    <text evidence="5">Belongs to the D-isomer specific 2-hydroxyacid dehydrogenase family. FDH subfamily.</text>
</comment>
<dbReference type="FunFam" id="3.40.50.720:FF:000057">
    <property type="entry name" value="Formate dehydrogenase"/>
    <property type="match status" value="1"/>
</dbReference>
<dbReference type="InterPro" id="IPR029753">
    <property type="entry name" value="D-isomer_DH_CS"/>
</dbReference>
<dbReference type="HAMAP" id="MF_03210">
    <property type="entry name" value="Formate_dehydrogenase"/>
    <property type="match status" value="1"/>
</dbReference>
<comment type="subunit">
    <text evidence="5">Homodimer.</text>
</comment>
<sequence length="395" mass="43516">MAKIVLVLYDDPVDGYPTSYARDDLPKIERYSDGQTLPTPKAIDFQPGTLLGSVSGELGLRPYLEGLGHELIVTSSKEGTDSVLDQHLHDAEIVISQPFWPAYMTKERIAKAKNLKIIVTAGIGSDHTDLDAANAHNITVAEVTFCNSISVAEHVVMMILGLVRNYIPSYQWVMKGGWNIADCVSRSYDVEGMHVGTVAAGRIGLAVLKRLKLFDMHLHYTDRHRLPESVEKELGLTWHAKREDMYGVCDVVTLNCPLHPETEGMINDETLKLFKRGAYLVNTARGKLAVTDSIVRALESGQLAGYAGDVWYPQPAPQGHPWRTMPHHGMTPHISGTSLSAQARYAAGTREILECYFEGRPIRDEYLIVQGGKLAGVGARSYSVSDSGKEKMAKI</sequence>
<feature type="binding site" evidence="5">
    <location>
        <position position="309"/>
    </location>
    <ligand>
        <name>NAD(+)</name>
        <dbReference type="ChEBI" id="CHEBI:57540"/>
    </ligand>
</feature>
<feature type="binding site" evidence="5">
    <location>
        <position position="283"/>
    </location>
    <ligand>
        <name>NAD(+)</name>
        <dbReference type="ChEBI" id="CHEBI:57540"/>
    </ligand>
</feature>
<dbReference type="GO" id="GO:0042183">
    <property type="term" value="P:formate catabolic process"/>
    <property type="evidence" value="ECO:0007669"/>
    <property type="project" value="UniProtKB-UniRule"/>
</dbReference>
<evidence type="ECO:0000256" key="1">
    <source>
        <dbReference type="ARBA" id="ARBA00000455"/>
    </source>
</evidence>
<feature type="binding site" evidence="5">
    <location>
        <position position="381"/>
    </location>
    <ligand>
        <name>NAD(+)</name>
        <dbReference type="ChEBI" id="CHEBI:57540"/>
    </ligand>
</feature>
<feature type="domain" description="D-isomer specific 2-hydroxyacid dehydrogenase catalytic" evidence="6">
    <location>
        <begin position="70"/>
        <end position="362"/>
    </location>
</feature>
<protein>
    <recommendedName>
        <fullName evidence="2 5">Formate dehydrogenase</fullName>
        <shortName evidence="5">FDH</shortName>
        <ecNumber evidence="2 5">1.17.1.9</ecNumber>
    </recommendedName>
    <alternativeName>
        <fullName evidence="5">NAD-dependent formate dehydrogenase</fullName>
    </alternativeName>
</protein>
<accession>A0A6N6MKR5</accession>
<proteinExistence type="inferred from homology"/>
<dbReference type="Gene3D" id="3.40.50.720">
    <property type="entry name" value="NAD(P)-binding Rossmann-like Domain"/>
    <property type="match status" value="2"/>
</dbReference>
<feature type="binding site" evidence="5">
    <location>
        <position position="222"/>
    </location>
    <ligand>
        <name>NAD(+)</name>
        <dbReference type="ChEBI" id="CHEBI:57540"/>
    </ligand>
</feature>
<evidence type="ECO:0000256" key="5">
    <source>
        <dbReference type="HAMAP-Rule" id="MF_03210"/>
    </source>
</evidence>
<dbReference type="AlphaFoldDB" id="A0A6N6MKR5"/>
<dbReference type="GO" id="GO:0051287">
    <property type="term" value="F:NAD binding"/>
    <property type="evidence" value="ECO:0007669"/>
    <property type="project" value="InterPro"/>
</dbReference>
<dbReference type="Pfam" id="PF00389">
    <property type="entry name" value="2-Hacid_dh"/>
    <property type="match status" value="1"/>
</dbReference>
<dbReference type="PROSITE" id="PS00670">
    <property type="entry name" value="D_2_HYDROXYACID_DH_2"/>
    <property type="match status" value="1"/>
</dbReference>
<dbReference type="InterPro" id="IPR006140">
    <property type="entry name" value="D-isomer_DH_NAD-bd"/>
</dbReference>
<dbReference type="EMBL" id="VZZJ01000039">
    <property type="protein sequence ID" value="KAB1069481.1"/>
    <property type="molecule type" value="Genomic_DNA"/>
</dbReference>
<organism evidence="8 9">
    <name type="scientific">Methylobacterium planeticum</name>
    <dbReference type="NCBI Taxonomy" id="2615211"/>
    <lineage>
        <taxon>Bacteria</taxon>
        <taxon>Pseudomonadati</taxon>
        <taxon>Pseudomonadota</taxon>
        <taxon>Alphaproteobacteria</taxon>
        <taxon>Hyphomicrobiales</taxon>
        <taxon>Methylobacteriaceae</taxon>
        <taxon>Methylobacterium</taxon>
    </lineage>
</organism>
<feature type="site" description="Important for catalytic activity" evidence="5">
    <location>
        <position position="285"/>
    </location>
</feature>
<feature type="binding site" evidence="5">
    <location>
        <begin position="333"/>
        <end position="336"/>
    </location>
    <ligand>
        <name>NAD(+)</name>
        <dbReference type="ChEBI" id="CHEBI:57540"/>
    </ligand>
</feature>